<dbReference type="InterPro" id="IPR029058">
    <property type="entry name" value="AB_hydrolase_fold"/>
</dbReference>
<name>A0ABT5VAP2_9BACI</name>
<evidence type="ECO:0000313" key="5">
    <source>
        <dbReference type="Proteomes" id="UP001148125"/>
    </source>
</evidence>
<dbReference type="InterPro" id="IPR010126">
    <property type="entry name" value="Esterase_phb"/>
</dbReference>
<gene>
    <name evidence="4" type="ORF">N7Z68_04005</name>
</gene>
<evidence type="ECO:0000256" key="1">
    <source>
        <dbReference type="ARBA" id="ARBA00022729"/>
    </source>
</evidence>
<evidence type="ECO:0000256" key="2">
    <source>
        <dbReference type="ARBA" id="ARBA00022801"/>
    </source>
</evidence>
<keyword evidence="5" id="KW-1185">Reference proteome</keyword>
<accession>A0ABT5VAP2</accession>
<dbReference type="InterPro" id="IPR050955">
    <property type="entry name" value="Plant_Biomass_Hydrol_Est"/>
</dbReference>
<dbReference type="EMBL" id="JAOTPO010000002">
    <property type="protein sequence ID" value="MDE5412537.1"/>
    <property type="molecule type" value="Genomic_DNA"/>
</dbReference>
<dbReference type="Pfam" id="PF10503">
    <property type="entry name" value="Esterase_PHB"/>
    <property type="match status" value="1"/>
</dbReference>
<dbReference type="InterPro" id="IPR059177">
    <property type="entry name" value="GH29D-like_dom"/>
</dbReference>
<dbReference type="SUPFAM" id="SSF53474">
    <property type="entry name" value="alpha/beta-Hydrolases"/>
    <property type="match status" value="2"/>
</dbReference>
<reference evidence="4" key="1">
    <citation type="submission" date="2024-05" db="EMBL/GenBank/DDBJ databases">
        <title>Alkalihalobacillus sp. strain MEB203 novel alkaliphilic bacterium from Lonar Lake, India.</title>
        <authorList>
            <person name="Joshi A."/>
            <person name="Thite S."/>
            <person name="Mengade P."/>
        </authorList>
    </citation>
    <scope>NUCLEOTIDE SEQUENCE</scope>
    <source>
        <strain evidence="4">MEB 203</strain>
    </source>
</reference>
<dbReference type="Proteomes" id="UP001148125">
    <property type="component" value="Unassembled WGS sequence"/>
</dbReference>
<protein>
    <submittedName>
        <fullName evidence="4">PHB depolymerase family esterase</fullName>
    </submittedName>
</protein>
<proteinExistence type="predicted"/>
<dbReference type="PANTHER" id="PTHR43037:SF1">
    <property type="entry name" value="BLL1128 PROTEIN"/>
    <property type="match status" value="1"/>
</dbReference>
<feature type="domain" description="GH29D-like beta-sandwich" evidence="3">
    <location>
        <begin position="347"/>
        <end position="411"/>
    </location>
</feature>
<dbReference type="RefSeq" id="WP_275117169.1">
    <property type="nucleotide sequence ID" value="NZ_JAOTPO010000002.1"/>
</dbReference>
<sequence>MKKKFVLSLWSYCLITFGVLLVFSSHVFASSTFTSHSFGGKTYKLFVPSTYDPATETSLMVMLHGCTQDANQFSVGTEMNIVAEEKGFIVLYPEQSSSANSSKCWNWFEPAHQSRGSGEPAVIAGMVQQVKNNYSIDQSQVYVAGLSAGGAMSVIMGATYPDVFSGVGVGAGLEYKAATSSLQAWTAMSNGGPDPIRQGRLAYQAMGQYAQVIPTMVFHGDSDFTVQSINGHQVITQWAKTNDLAYDGQENTYFYDVADEVIQGQVSGGRSYTRSIYRDNAGNLLMEKYIVDGMGHAWSGGSSQGSYTDPAGPRASELMWEFFNSSEHKDPEDEPGENIPLVTSAEPSGGTYTAPVQVTLHTNREATTYYTLDESQPDEHSQVYTGPIQIEQSTTLKFYSVDTNGLVEEIQTESYIIDEGSSEHVTLTSITQEDGFVGRFSADGLGINVLKVGDKGMFNTDTYRTILSFNTSSLNSNDIIKGAVVRLYRKSLTGNIRSLEIDLKSGYFGSSPTLEQTDYAATATITNFMTVQVPSNDQEYIDIEIPSNYLDHINKNDRTQFRIKANTTASFTSNLLEIYGSSSQDFAPQLILSLE</sequence>
<evidence type="ECO:0000313" key="4">
    <source>
        <dbReference type="EMBL" id="MDE5412537.1"/>
    </source>
</evidence>
<keyword evidence="2" id="KW-0378">Hydrolase</keyword>
<evidence type="ECO:0000259" key="3">
    <source>
        <dbReference type="Pfam" id="PF13290"/>
    </source>
</evidence>
<comment type="caution">
    <text evidence="4">The sequence shown here is derived from an EMBL/GenBank/DDBJ whole genome shotgun (WGS) entry which is preliminary data.</text>
</comment>
<organism evidence="4 5">
    <name type="scientific">Alkalihalobacterium chitinilyticum</name>
    <dbReference type="NCBI Taxonomy" id="2980103"/>
    <lineage>
        <taxon>Bacteria</taxon>
        <taxon>Bacillati</taxon>
        <taxon>Bacillota</taxon>
        <taxon>Bacilli</taxon>
        <taxon>Bacillales</taxon>
        <taxon>Bacillaceae</taxon>
        <taxon>Alkalihalobacterium</taxon>
    </lineage>
</organism>
<dbReference type="Pfam" id="PF13290">
    <property type="entry name" value="CHB_HEX_C_1"/>
    <property type="match status" value="1"/>
</dbReference>
<dbReference type="PANTHER" id="PTHR43037">
    <property type="entry name" value="UNNAMED PRODUCT-RELATED"/>
    <property type="match status" value="1"/>
</dbReference>
<keyword evidence="1" id="KW-0732">Signal</keyword>
<dbReference type="Gene3D" id="3.40.50.1820">
    <property type="entry name" value="alpha/beta hydrolase"/>
    <property type="match status" value="1"/>
</dbReference>
<dbReference type="NCBIfam" id="TIGR01840">
    <property type="entry name" value="esterase_phb"/>
    <property type="match status" value="1"/>
</dbReference>